<name>A0A1C3HEJ6_SERMA</name>
<sequence length="54" mass="6493">MNKLMSALAILLRFDARQTEEKEREKVILSELERDWRVHKLQRKILNDISTLGR</sequence>
<dbReference type="AlphaFoldDB" id="A0A1C3HEJ6"/>
<protein>
    <submittedName>
        <fullName evidence="1">Uncharacterized protein</fullName>
    </submittedName>
</protein>
<accession>A0A1C3HEJ6</accession>
<dbReference type="EMBL" id="LT575490">
    <property type="protein sequence ID" value="SAY43456.1"/>
    <property type="molecule type" value="Genomic_DNA"/>
</dbReference>
<proteinExistence type="predicted"/>
<evidence type="ECO:0000313" key="1">
    <source>
        <dbReference type="EMBL" id="SAY43456.1"/>
    </source>
</evidence>
<organism evidence="1">
    <name type="scientific">Serratia marcescens</name>
    <dbReference type="NCBI Taxonomy" id="615"/>
    <lineage>
        <taxon>Bacteria</taxon>
        <taxon>Pseudomonadati</taxon>
        <taxon>Pseudomonadota</taxon>
        <taxon>Gammaproteobacteria</taxon>
        <taxon>Enterobacterales</taxon>
        <taxon>Yersiniaceae</taxon>
        <taxon>Serratia</taxon>
    </lineage>
</organism>
<gene>
    <name evidence="1" type="ORF">PWN146_02147</name>
</gene>
<reference evidence="1" key="1">
    <citation type="submission" date="2016-05" db="EMBL/GenBank/DDBJ databases">
        <authorList>
            <person name="Cock P.J.A."/>
            <person name="Cock P.J.A."/>
        </authorList>
    </citation>
    <scope>NUCLEOTIDE SEQUENCE</scope>
    <source>
        <strain evidence="1">PWN146_assembly</strain>
    </source>
</reference>